<sequence>MGKIKKVDERIDHKSQRVAILLMLGALSAFGPLTIDMYLPAFPTMALNFDTSASLIQLSLTACLLGLAFGQMIVGPLSDIHGRKRPLLLALSLYAAASVLCAFAPSIWVLILFRFIQGAAGAAGMVISRACVRDMYSGSEMTKMFSVLVLIMGVAPIFAPVAGGFLLNFVSWRGIFVTLFSVGVVMLVLIYFRLPETLHVEKRSKGGLAQTVTTFKTLAGDRSFIGYALVVGLSSGAMFAYISGSSFVFQEIFQVTPQVYSFIFGLNAMGLIIASQITGRLAGRIEENKFLMFGLSMMLTGAILLLSFTISRPMFIPILLALFLVVSSIGFISPSGVSLAMRSQGKHAGSASAFLGLFQFGIGGVMAPIVGLSGSHTAIPMGLVVGFCSISAIIVHTFMIRKKKVKIHQALTVEKN</sequence>
<keyword evidence="7 8" id="KW-0472">Membrane</keyword>
<dbReference type="PANTHER" id="PTHR23502:SF132">
    <property type="entry name" value="POLYAMINE TRANSPORTER 2-RELATED"/>
    <property type="match status" value="1"/>
</dbReference>
<dbReference type="PANTHER" id="PTHR23502">
    <property type="entry name" value="MAJOR FACILITATOR SUPERFAMILY"/>
    <property type="match status" value="1"/>
</dbReference>
<keyword evidence="6 8" id="KW-1133">Transmembrane helix</keyword>
<evidence type="ECO:0000256" key="3">
    <source>
        <dbReference type="ARBA" id="ARBA00022448"/>
    </source>
</evidence>
<dbReference type="SUPFAM" id="SSF103473">
    <property type="entry name" value="MFS general substrate transporter"/>
    <property type="match status" value="1"/>
</dbReference>
<feature type="transmembrane region" description="Helical" evidence="8">
    <location>
        <begin position="353"/>
        <end position="372"/>
    </location>
</feature>
<evidence type="ECO:0000256" key="6">
    <source>
        <dbReference type="ARBA" id="ARBA00022989"/>
    </source>
</evidence>
<feature type="transmembrane region" description="Helical" evidence="8">
    <location>
        <begin position="111"/>
        <end position="132"/>
    </location>
</feature>
<dbReference type="PRINTS" id="PR01035">
    <property type="entry name" value="TCRTETA"/>
</dbReference>
<keyword evidence="5 8" id="KW-0812">Transmembrane</keyword>
<evidence type="ECO:0000313" key="11">
    <source>
        <dbReference type="Proteomes" id="UP001589838"/>
    </source>
</evidence>
<comment type="similarity">
    <text evidence="2 8">Belongs to the major facilitator superfamily. Bcr/CmlA family.</text>
</comment>
<feature type="transmembrane region" description="Helical" evidence="8">
    <location>
        <begin position="20"/>
        <end position="42"/>
    </location>
</feature>
<dbReference type="InterPro" id="IPR020846">
    <property type="entry name" value="MFS_dom"/>
</dbReference>
<dbReference type="InterPro" id="IPR036259">
    <property type="entry name" value="MFS_trans_sf"/>
</dbReference>
<keyword evidence="11" id="KW-1185">Reference proteome</keyword>
<proteinExistence type="inferred from homology"/>
<feature type="domain" description="Major facilitator superfamily (MFS) profile" evidence="9">
    <location>
        <begin position="17"/>
        <end position="404"/>
    </location>
</feature>
<dbReference type="RefSeq" id="WP_335963907.1">
    <property type="nucleotide sequence ID" value="NZ_JAXBLX010000068.1"/>
</dbReference>
<gene>
    <name evidence="10" type="ORF">ACFFHM_16965</name>
</gene>
<dbReference type="InterPro" id="IPR004812">
    <property type="entry name" value="Efflux_drug-R_Bcr/CmlA"/>
</dbReference>
<evidence type="ECO:0000259" key="9">
    <source>
        <dbReference type="PROSITE" id="PS50850"/>
    </source>
</evidence>
<evidence type="ECO:0000256" key="8">
    <source>
        <dbReference type="RuleBase" id="RU365088"/>
    </source>
</evidence>
<feature type="transmembrane region" description="Helical" evidence="8">
    <location>
        <begin position="144"/>
        <end position="169"/>
    </location>
</feature>
<feature type="transmembrane region" description="Helical" evidence="8">
    <location>
        <begin position="290"/>
        <end position="310"/>
    </location>
</feature>
<feature type="transmembrane region" description="Helical" evidence="8">
    <location>
        <begin position="259"/>
        <end position="278"/>
    </location>
</feature>
<feature type="transmembrane region" description="Helical" evidence="8">
    <location>
        <begin position="224"/>
        <end position="247"/>
    </location>
</feature>
<reference evidence="10 11" key="1">
    <citation type="submission" date="2024-09" db="EMBL/GenBank/DDBJ databases">
        <authorList>
            <person name="Sun Q."/>
            <person name="Mori K."/>
        </authorList>
    </citation>
    <scope>NUCLEOTIDE SEQUENCE [LARGE SCALE GENOMIC DNA]</scope>
    <source>
        <strain evidence="10 11">NCAIM B.02610</strain>
    </source>
</reference>
<protein>
    <recommendedName>
        <fullName evidence="8">Bcr/CflA family efflux transporter</fullName>
    </recommendedName>
</protein>
<feature type="transmembrane region" description="Helical" evidence="8">
    <location>
        <begin position="175"/>
        <end position="194"/>
    </location>
</feature>
<name>A0ABV6KFQ2_9BACI</name>
<dbReference type="EMBL" id="JBHLUX010000039">
    <property type="protein sequence ID" value="MFC0472146.1"/>
    <property type="molecule type" value="Genomic_DNA"/>
</dbReference>
<dbReference type="NCBIfam" id="TIGR00710">
    <property type="entry name" value="efflux_Bcr_CflA"/>
    <property type="match status" value="1"/>
</dbReference>
<comment type="subcellular location">
    <subcellularLocation>
        <location evidence="1 8">Cell membrane</location>
        <topology evidence="1 8">Multi-pass membrane protein</topology>
    </subcellularLocation>
</comment>
<dbReference type="Gene3D" id="1.20.1720.10">
    <property type="entry name" value="Multidrug resistance protein D"/>
    <property type="match status" value="1"/>
</dbReference>
<feature type="transmembrane region" description="Helical" evidence="8">
    <location>
        <begin position="378"/>
        <end position="399"/>
    </location>
</feature>
<dbReference type="Pfam" id="PF07690">
    <property type="entry name" value="MFS_1"/>
    <property type="match status" value="1"/>
</dbReference>
<evidence type="ECO:0000256" key="5">
    <source>
        <dbReference type="ARBA" id="ARBA00022692"/>
    </source>
</evidence>
<feature type="transmembrane region" description="Helical" evidence="8">
    <location>
        <begin position="86"/>
        <end position="105"/>
    </location>
</feature>
<feature type="transmembrane region" description="Helical" evidence="8">
    <location>
        <begin position="316"/>
        <end position="341"/>
    </location>
</feature>
<evidence type="ECO:0000313" key="10">
    <source>
        <dbReference type="EMBL" id="MFC0472146.1"/>
    </source>
</evidence>
<dbReference type="Proteomes" id="UP001589838">
    <property type="component" value="Unassembled WGS sequence"/>
</dbReference>
<accession>A0ABV6KFQ2</accession>
<comment type="caution">
    <text evidence="10">The sequence shown here is derived from an EMBL/GenBank/DDBJ whole genome shotgun (WGS) entry which is preliminary data.</text>
</comment>
<organism evidence="10 11">
    <name type="scientific">Halalkalibacter kiskunsagensis</name>
    <dbReference type="NCBI Taxonomy" id="1548599"/>
    <lineage>
        <taxon>Bacteria</taxon>
        <taxon>Bacillati</taxon>
        <taxon>Bacillota</taxon>
        <taxon>Bacilli</taxon>
        <taxon>Bacillales</taxon>
        <taxon>Bacillaceae</taxon>
        <taxon>Halalkalibacter</taxon>
    </lineage>
</organism>
<evidence type="ECO:0000256" key="1">
    <source>
        <dbReference type="ARBA" id="ARBA00004651"/>
    </source>
</evidence>
<dbReference type="PROSITE" id="PS50850">
    <property type="entry name" value="MFS"/>
    <property type="match status" value="1"/>
</dbReference>
<dbReference type="InterPro" id="IPR001958">
    <property type="entry name" value="Tet-R_TetA/multi-R_MdtG-like"/>
</dbReference>
<evidence type="ECO:0000256" key="7">
    <source>
        <dbReference type="ARBA" id="ARBA00023136"/>
    </source>
</evidence>
<feature type="transmembrane region" description="Helical" evidence="8">
    <location>
        <begin position="54"/>
        <end position="74"/>
    </location>
</feature>
<dbReference type="InterPro" id="IPR011701">
    <property type="entry name" value="MFS"/>
</dbReference>
<evidence type="ECO:0000256" key="2">
    <source>
        <dbReference type="ARBA" id="ARBA00006236"/>
    </source>
</evidence>
<keyword evidence="4 8" id="KW-1003">Cell membrane</keyword>
<evidence type="ECO:0000256" key="4">
    <source>
        <dbReference type="ARBA" id="ARBA00022475"/>
    </source>
</evidence>
<keyword evidence="3 8" id="KW-0813">Transport</keyword>
<dbReference type="CDD" id="cd17320">
    <property type="entry name" value="MFS_MdfA_MDR_like"/>
    <property type="match status" value="1"/>
</dbReference>